<name>A0A059CP87_EUCGR</name>
<evidence type="ECO:0000313" key="1">
    <source>
        <dbReference type="EMBL" id="KCW79986.1"/>
    </source>
</evidence>
<dbReference type="AlphaFoldDB" id="A0A059CP87"/>
<dbReference type="Gramene" id="KCW79986">
    <property type="protein sequence ID" value="KCW79986"/>
    <property type="gene ID" value="EUGRSUZ_C01318"/>
</dbReference>
<reference evidence="1" key="1">
    <citation type="submission" date="2013-07" db="EMBL/GenBank/DDBJ databases">
        <title>The genome of Eucalyptus grandis.</title>
        <authorList>
            <person name="Schmutz J."/>
            <person name="Hayes R."/>
            <person name="Myburg A."/>
            <person name="Tuskan G."/>
            <person name="Grattapaglia D."/>
            <person name="Rokhsar D.S."/>
        </authorList>
    </citation>
    <scope>NUCLEOTIDE SEQUENCE</scope>
    <source>
        <tissue evidence="1">Leaf extractions</tissue>
    </source>
</reference>
<sequence>MYPIRRSSLSSSCTSLRALKAYPLLDKCWLTGFSSLQTNSKSLPFCIHLNQHEYCCIFGPSRSDIRWEEVCT</sequence>
<protein>
    <submittedName>
        <fullName evidence="1">Uncharacterized protein</fullName>
    </submittedName>
</protein>
<organism evidence="1">
    <name type="scientific">Eucalyptus grandis</name>
    <name type="common">Flooded gum</name>
    <dbReference type="NCBI Taxonomy" id="71139"/>
    <lineage>
        <taxon>Eukaryota</taxon>
        <taxon>Viridiplantae</taxon>
        <taxon>Streptophyta</taxon>
        <taxon>Embryophyta</taxon>
        <taxon>Tracheophyta</taxon>
        <taxon>Spermatophyta</taxon>
        <taxon>Magnoliopsida</taxon>
        <taxon>eudicotyledons</taxon>
        <taxon>Gunneridae</taxon>
        <taxon>Pentapetalae</taxon>
        <taxon>rosids</taxon>
        <taxon>malvids</taxon>
        <taxon>Myrtales</taxon>
        <taxon>Myrtaceae</taxon>
        <taxon>Myrtoideae</taxon>
        <taxon>Eucalypteae</taxon>
        <taxon>Eucalyptus</taxon>
    </lineage>
</organism>
<gene>
    <name evidence="1" type="ORF">EUGRSUZ_C01318</name>
</gene>
<accession>A0A059CP87</accession>
<proteinExistence type="predicted"/>
<dbReference type="InParanoid" id="A0A059CP87"/>
<dbReference type="EMBL" id="KK198755">
    <property type="protein sequence ID" value="KCW79986.1"/>
    <property type="molecule type" value="Genomic_DNA"/>
</dbReference>